<sequence length="85" mass="9753">MLYTEDSLEEPEPDSEPDDEEELIIRFPCMPPKLTISIDEQVLSFVMTHMDGNRRYSKKLGLPFADGHSAAVLMHWLSARIVFKS</sequence>
<reference evidence="2" key="1">
    <citation type="submission" date="2023-04" db="EMBL/GenBank/DDBJ databases">
        <title>Ambrosiozyma monospora NBRC 1965.</title>
        <authorList>
            <person name="Ichikawa N."/>
            <person name="Sato H."/>
            <person name="Tonouchi N."/>
        </authorList>
    </citation>
    <scope>NUCLEOTIDE SEQUENCE</scope>
    <source>
        <strain evidence="2">NBRC 1965</strain>
    </source>
</reference>
<keyword evidence="3" id="KW-1185">Reference proteome</keyword>
<feature type="region of interest" description="Disordered" evidence="1">
    <location>
        <begin position="1"/>
        <end position="21"/>
    </location>
</feature>
<dbReference type="Proteomes" id="UP001165063">
    <property type="component" value="Unassembled WGS sequence"/>
</dbReference>
<evidence type="ECO:0000313" key="3">
    <source>
        <dbReference type="Proteomes" id="UP001165063"/>
    </source>
</evidence>
<gene>
    <name evidence="2" type="ORF">Amon01_000056100</name>
</gene>
<comment type="caution">
    <text evidence="2">The sequence shown here is derived from an EMBL/GenBank/DDBJ whole genome shotgun (WGS) entry which is preliminary data.</text>
</comment>
<dbReference type="AlphaFoldDB" id="A0A9W7DBW2"/>
<evidence type="ECO:0000313" key="2">
    <source>
        <dbReference type="EMBL" id="GMG19560.1"/>
    </source>
</evidence>
<organism evidence="2 3">
    <name type="scientific">Ambrosiozyma monospora</name>
    <name type="common">Yeast</name>
    <name type="synonym">Endomycopsis monosporus</name>
    <dbReference type="NCBI Taxonomy" id="43982"/>
    <lineage>
        <taxon>Eukaryota</taxon>
        <taxon>Fungi</taxon>
        <taxon>Dikarya</taxon>
        <taxon>Ascomycota</taxon>
        <taxon>Saccharomycotina</taxon>
        <taxon>Pichiomycetes</taxon>
        <taxon>Pichiales</taxon>
        <taxon>Pichiaceae</taxon>
        <taxon>Ambrosiozyma</taxon>
    </lineage>
</organism>
<protein>
    <submittedName>
        <fullName evidence="2">Unnamed protein product</fullName>
    </submittedName>
</protein>
<proteinExistence type="predicted"/>
<accession>A0A9W7DBW2</accession>
<name>A0A9W7DBW2_AMBMO</name>
<evidence type="ECO:0000256" key="1">
    <source>
        <dbReference type="SAM" id="MobiDB-lite"/>
    </source>
</evidence>
<dbReference type="EMBL" id="BSXU01000155">
    <property type="protein sequence ID" value="GMG19560.1"/>
    <property type="molecule type" value="Genomic_DNA"/>
</dbReference>